<keyword evidence="2" id="KW-1185">Reference proteome</keyword>
<keyword evidence="1" id="KW-0675">Receptor</keyword>
<comment type="caution">
    <text evidence="1">The sequence shown here is derived from an EMBL/GenBank/DDBJ whole genome shotgun (WGS) entry which is preliminary data.</text>
</comment>
<dbReference type="EMBL" id="CM037015">
    <property type="protein sequence ID" value="KAH7683797.1"/>
    <property type="molecule type" value="Genomic_DNA"/>
</dbReference>
<proteinExistence type="predicted"/>
<dbReference type="Proteomes" id="UP000827976">
    <property type="component" value="Chromosome 5"/>
</dbReference>
<protein>
    <submittedName>
        <fullName evidence="1">Vacuolar sorting protein 39/Transforming growth factor beta receptor-associated domain 1-containing protein</fullName>
    </submittedName>
</protein>
<evidence type="ECO:0000313" key="1">
    <source>
        <dbReference type="EMBL" id="KAH7683797.1"/>
    </source>
</evidence>
<accession>A0ACB7W8I8</accession>
<gene>
    <name evidence="1" type="ORF">IHE45_05G206200</name>
</gene>
<evidence type="ECO:0000313" key="2">
    <source>
        <dbReference type="Proteomes" id="UP000827976"/>
    </source>
</evidence>
<name>A0ACB7W8I8_DIOAL</name>
<organism evidence="1 2">
    <name type="scientific">Dioscorea alata</name>
    <name type="common">Purple yam</name>
    <dbReference type="NCBI Taxonomy" id="55571"/>
    <lineage>
        <taxon>Eukaryota</taxon>
        <taxon>Viridiplantae</taxon>
        <taxon>Streptophyta</taxon>
        <taxon>Embryophyta</taxon>
        <taxon>Tracheophyta</taxon>
        <taxon>Spermatophyta</taxon>
        <taxon>Magnoliopsida</taxon>
        <taxon>Liliopsida</taxon>
        <taxon>Dioscoreales</taxon>
        <taxon>Dioscoreaceae</taxon>
        <taxon>Dioscorea</taxon>
    </lineage>
</organism>
<sequence length="998" mass="111500">MVHSAYDSVELVKACPARIDAVVSYGPKLLLGCSDGSLRIYSPSSLYDESPTAAGASDSEIRRETYTAERTLSGFWKRAPLAMEVCRSRDLLLSLSEWVALHRLPNLETVVAVGKTKGANIYSWDDRRGFLCVGRQKRVGIYRLDGGREFVEVKEFSVPDVVKSMSWCGENICLGIKREYMIMNSTTGVLSEIFPSGRIAPPLVVPLPSGDLLLGKDNIGVFVDQNGKLLQDGRICWSEAPASVIINKPYALARLPRHIEIRSLRAPYPLIQTIALRDVHLLLHSGNCVIAARGNSVYGLLSVSLGAQIVQLTACGEFEEALALCKLLPPEDSTLRAAKEGSIHIRYGHQLFDNGSYEEALEQFLASQVDLTYVLSLYPSIHLPKAANIADPEMDLPDGSQLVRVYSDASDEIESSSFSQLQEPDDKSILEAKKMNHNALMALVKYLQKKRNGIIERATAEVTEEVVSDAVQDSIMSSDPYKSKISSKRRGHTHAFSIARERATILDTALLQALLLTGQSAAASELLKGPNYCDLKISEEFLKERNQFTLLLELYKCNEMHSEALKLLNQLVDESKSDHANSELTQKFRPEMIIDYLKPLCRTDPMLVLEFSTNVLESCPTETIDLYLSGNVPADLVNSYLKRHAPKLQSTYLELMLSMSATEINSNLQNELVQIYLSEVLDWYKDLSQQQQWDEKSYSATRKKLLSALDGISGYNAESLLKRLPADALYEERAVLLGKMNQHQLALSLYVHKLQLPELALAYCDRVYEAGLHQASKSSSNIYLTLLQIYLNPQKTTKEFEQRNINSILPQNVAYQKSGSAKTKASRVARKVAEIEWADDIRISPSGTDSGRSDGDGDEISGEGGPIMSNEALDLLSQRWDRINGAQALRLLPRDTKLQNLIRFLEPLLKKSSEGRRNYSVIKSLRFTENLQVKEDLHKQRRTVVKIDGESTCSRCYKRIGTSAFVVYPEGKTLVHFVCFRDSQSIKPVRGTLVKKQL</sequence>
<reference evidence="2" key="1">
    <citation type="journal article" date="2022" name="Nat. Commun.">
        <title>Chromosome evolution and the genetic basis of agronomically important traits in greater yam.</title>
        <authorList>
            <person name="Bredeson J.V."/>
            <person name="Lyons J.B."/>
            <person name="Oniyinde I.O."/>
            <person name="Okereke N.R."/>
            <person name="Kolade O."/>
            <person name="Nnabue I."/>
            <person name="Nwadili C.O."/>
            <person name="Hribova E."/>
            <person name="Parker M."/>
            <person name="Nwogha J."/>
            <person name="Shu S."/>
            <person name="Carlson J."/>
            <person name="Kariba R."/>
            <person name="Muthemba S."/>
            <person name="Knop K."/>
            <person name="Barton G.J."/>
            <person name="Sherwood A.V."/>
            <person name="Lopez-Montes A."/>
            <person name="Asiedu R."/>
            <person name="Jamnadass R."/>
            <person name="Muchugi A."/>
            <person name="Goodstein D."/>
            <person name="Egesi C.N."/>
            <person name="Featherston J."/>
            <person name="Asfaw A."/>
            <person name="Simpson G.G."/>
            <person name="Dolezel J."/>
            <person name="Hendre P.S."/>
            <person name="Van Deynze A."/>
            <person name="Kumar P.L."/>
            <person name="Obidiegwu J.E."/>
            <person name="Bhattacharjee R."/>
            <person name="Rokhsar D.S."/>
        </authorList>
    </citation>
    <scope>NUCLEOTIDE SEQUENCE [LARGE SCALE GENOMIC DNA]</scope>
    <source>
        <strain evidence="2">cv. TDa95/00328</strain>
    </source>
</reference>